<evidence type="ECO:0000256" key="2">
    <source>
        <dbReference type="ARBA" id="ARBA00022448"/>
    </source>
</evidence>
<dbReference type="RefSeq" id="WP_203735024.1">
    <property type="nucleotide sequence ID" value="NZ_BAAATX010000033.1"/>
</dbReference>
<gene>
    <name evidence="8" type="ORF">Adu01nite_85240</name>
</gene>
<evidence type="ECO:0000256" key="6">
    <source>
        <dbReference type="ARBA" id="ARBA00023136"/>
    </source>
</evidence>
<dbReference type="Pfam" id="PF07690">
    <property type="entry name" value="MFS_1"/>
    <property type="match status" value="1"/>
</dbReference>
<comment type="caution">
    <text evidence="8">The sequence shown here is derived from an EMBL/GenBank/DDBJ whole genome shotgun (WGS) entry which is preliminary data.</text>
</comment>
<feature type="transmembrane region" description="Helical" evidence="7">
    <location>
        <begin position="252"/>
        <end position="271"/>
    </location>
</feature>
<dbReference type="InterPro" id="IPR011701">
    <property type="entry name" value="MFS"/>
</dbReference>
<dbReference type="EMBL" id="BOML01000074">
    <property type="protein sequence ID" value="GIE07174.1"/>
    <property type="molecule type" value="Genomic_DNA"/>
</dbReference>
<feature type="transmembrane region" description="Helical" evidence="7">
    <location>
        <begin position="80"/>
        <end position="98"/>
    </location>
</feature>
<dbReference type="Proteomes" id="UP000637628">
    <property type="component" value="Unassembled WGS sequence"/>
</dbReference>
<evidence type="ECO:0000256" key="4">
    <source>
        <dbReference type="ARBA" id="ARBA00022692"/>
    </source>
</evidence>
<dbReference type="Gene3D" id="1.20.1250.20">
    <property type="entry name" value="MFS general substrate transporter like domains"/>
    <property type="match status" value="1"/>
</dbReference>
<feature type="transmembrane region" description="Helical" evidence="7">
    <location>
        <begin position="48"/>
        <end position="68"/>
    </location>
</feature>
<evidence type="ECO:0000256" key="1">
    <source>
        <dbReference type="ARBA" id="ARBA00004651"/>
    </source>
</evidence>
<keyword evidence="6 7" id="KW-0472">Membrane</keyword>
<keyword evidence="5 7" id="KW-1133">Transmembrane helix</keyword>
<protein>
    <submittedName>
        <fullName evidence="8">MFS transporter</fullName>
    </submittedName>
</protein>
<dbReference type="InterPro" id="IPR036259">
    <property type="entry name" value="MFS_trans_sf"/>
</dbReference>
<organism evidence="8 9">
    <name type="scientific">Paractinoplanes durhamensis</name>
    <dbReference type="NCBI Taxonomy" id="113563"/>
    <lineage>
        <taxon>Bacteria</taxon>
        <taxon>Bacillati</taxon>
        <taxon>Actinomycetota</taxon>
        <taxon>Actinomycetes</taxon>
        <taxon>Micromonosporales</taxon>
        <taxon>Micromonosporaceae</taxon>
        <taxon>Paractinoplanes</taxon>
    </lineage>
</organism>
<evidence type="ECO:0000313" key="8">
    <source>
        <dbReference type="EMBL" id="GIE07174.1"/>
    </source>
</evidence>
<comment type="subcellular location">
    <subcellularLocation>
        <location evidence="1">Cell membrane</location>
        <topology evidence="1">Multi-pass membrane protein</topology>
    </subcellularLocation>
</comment>
<feature type="transmembrane region" description="Helical" evidence="7">
    <location>
        <begin position="145"/>
        <end position="163"/>
    </location>
</feature>
<evidence type="ECO:0000256" key="5">
    <source>
        <dbReference type="ARBA" id="ARBA00022989"/>
    </source>
</evidence>
<dbReference type="InterPro" id="IPR050171">
    <property type="entry name" value="MFS_Transporters"/>
</dbReference>
<evidence type="ECO:0000313" key="9">
    <source>
        <dbReference type="Proteomes" id="UP000637628"/>
    </source>
</evidence>
<keyword evidence="9" id="KW-1185">Reference proteome</keyword>
<accession>A0ABQ3ZBI1</accession>
<keyword evidence="2" id="KW-0813">Transport</keyword>
<evidence type="ECO:0000256" key="3">
    <source>
        <dbReference type="ARBA" id="ARBA00022475"/>
    </source>
</evidence>
<evidence type="ECO:0000256" key="7">
    <source>
        <dbReference type="SAM" id="Phobius"/>
    </source>
</evidence>
<keyword evidence="4 7" id="KW-0812">Transmembrane</keyword>
<feature type="transmembrane region" description="Helical" evidence="7">
    <location>
        <begin position="169"/>
        <end position="187"/>
    </location>
</feature>
<dbReference type="PANTHER" id="PTHR23517">
    <property type="entry name" value="RESISTANCE PROTEIN MDTM, PUTATIVE-RELATED-RELATED"/>
    <property type="match status" value="1"/>
</dbReference>
<name>A0ABQ3ZBI1_9ACTN</name>
<dbReference type="SUPFAM" id="SSF103473">
    <property type="entry name" value="MFS general substrate transporter"/>
    <property type="match status" value="1"/>
</dbReference>
<reference evidence="8 9" key="1">
    <citation type="submission" date="2021-01" db="EMBL/GenBank/DDBJ databases">
        <title>Whole genome shotgun sequence of Actinoplanes durhamensis NBRC 14914.</title>
        <authorList>
            <person name="Komaki H."/>
            <person name="Tamura T."/>
        </authorList>
    </citation>
    <scope>NUCLEOTIDE SEQUENCE [LARGE SCALE GENOMIC DNA]</scope>
    <source>
        <strain evidence="8 9">NBRC 14914</strain>
    </source>
</reference>
<feature type="transmembrane region" description="Helical" evidence="7">
    <location>
        <begin position="310"/>
        <end position="334"/>
    </location>
</feature>
<feature type="transmembrane region" description="Helical" evidence="7">
    <location>
        <begin position="21"/>
        <end position="42"/>
    </location>
</feature>
<feature type="transmembrane region" description="Helical" evidence="7">
    <location>
        <begin position="216"/>
        <end position="240"/>
    </location>
</feature>
<keyword evidence="3" id="KW-1003">Cell membrane</keyword>
<feature type="transmembrane region" description="Helical" evidence="7">
    <location>
        <begin position="378"/>
        <end position="400"/>
    </location>
</feature>
<feature type="transmembrane region" description="Helical" evidence="7">
    <location>
        <begin position="283"/>
        <end position="304"/>
    </location>
</feature>
<sequence>MWNLRGILPPSGLPRQLATQSALAAVGWGIYLTGSVVFFSSYVGLTAVQIGLGFSVAGLVGLVGAIPLGHLADRIGGKRAWVAGYLVGIAAFLAYPMVRGFWPFVLVVAVQAASQAMTDAGRAVYTAAAVPAEIRVRTMAYVRAYLNAGFTVGAGIGAAAIALDSRPGLLILVLANAAGTAVSAFFVSRMPAVHASAAGADRPRVQPWRVLRDHPYTAMTSIFAVIYAADVLFGTVVPLWAITRTDAPKPVLGGLFALNTILAVLLQVPATKGADSMGGSARLTRWAALATAVACPVFLLSAYSSGWVTIAILALGVVLLTATELWSSAAGWYFLTEVPPPGQRGIYSGAKRSLTGITQMIGPASLTFLAVHTGGWGWWVIAALFGAATLATGPAVAWVARTPRTVLSEPQPQGT</sequence>
<proteinExistence type="predicted"/>